<sequence length="192" mass="21451">MPPFRKPLQNEAEASFNAICNRGLAVLHDALTQLTGRWRLVFERRLSTVRQRTAKVVAICAMIHNLCVDEGDVWYDVSDEPSLSMEPAGDFSWCVPGDEELDDEAGLIARSNLAQTLLSENTPCQVQLEHDYCGPEDESLPEEDDEAVMEVCLEDNVADEQEPVEVYIEQSPEEGAEGVMNEDYQVAAEMTL</sequence>
<dbReference type="AlphaFoldDB" id="A0A9J6EPX3"/>
<dbReference type="Proteomes" id="UP000821866">
    <property type="component" value="Chromosome 10"/>
</dbReference>
<accession>A0A9J6EPX3</accession>
<dbReference type="VEuPathDB" id="VectorBase:LOC119179796"/>
<protein>
    <recommendedName>
        <fullName evidence="3">DDE Tnp4 domain-containing protein</fullName>
    </recommendedName>
</protein>
<reference evidence="1" key="2">
    <citation type="submission" date="2021-09" db="EMBL/GenBank/DDBJ databases">
        <authorList>
            <person name="Jia N."/>
            <person name="Wang J."/>
            <person name="Shi W."/>
            <person name="Du L."/>
            <person name="Sun Y."/>
            <person name="Zhan W."/>
            <person name="Jiang J."/>
            <person name="Wang Q."/>
            <person name="Zhang B."/>
            <person name="Ji P."/>
            <person name="Sakyi L.B."/>
            <person name="Cui X."/>
            <person name="Yuan T."/>
            <person name="Jiang B."/>
            <person name="Yang W."/>
            <person name="Lam T.T.-Y."/>
            <person name="Chang Q."/>
            <person name="Ding S."/>
            <person name="Wang X."/>
            <person name="Zhu J."/>
            <person name="Ruan X."/>
            <person name="Zhao L."/>
            <person name="Wei J."/>
            <person name="Que T."/>
            <person name="Du C."/>
            <person name="Cheng J."/>
            <person name="Dai P."/>
            <person name="Han X."/>
            <person name="Huang E."/>
            <person name="Gao Y."/>
            <person name="Liu J."/>
            <person name="Shao H."/>
            <person name="Ye R."/>
            <person name="Li L."/>
            <person name="Wei W."/>
            <person name="Wang X."/>
            <person name="Wang C."/>
            <person name="Huo Q."/>
            <person name="Li W."/>
            <person name="Guo W."/>
            <person name="Chen H."/>
            <person name="Chen S."/>
            <person name="Zhou L."/>
            <person name="Zhou L."/>
            <person name="Ni X."/>
            <person name="Tian J."/>
            <person name="Zhou Y."/>
            <person name="Sheng Y."/>
            <person name="Liu T."/>
            <person name="Pan Y."/>
            <person name="Xia L."/>
            <person name="Li J."/>
            <person name="Zhao F."/>
            <person name="Cao W."/>
        </authorList>
    </citation>
    <scope>NUCLEOTIDE SEQUENCE</scope>
    <source>
        <strain evidence="1">Rmic-2018</strain>
        <tissue evidence="1">Larvae</tissue>
    </source>
</reference>
<evidence type="ECO:0008006" key="3">
    <source>
        <dbReference type="Google" id="ProtNLM"/>
    </source>
</evidence>
<gene>
    <name evidence="1" type="ORF">HPB51_001366</name>
</gene>
<organism evidence="1 2">
    <name type="scientific">Rhipicephalus microplus</name>
    <name type="common">Cattle tick</name>
    <name type="synonym">Boophilus microplus</name>
    <dbReference type="NCBI Taxonomy" id="6941"/>
    <lineage>
        <taxon>Eukaryota</taxon>
        <taxon>Metazoa</taxon>
        <taxon>Ecdysozoa</taxon>
        <taxon>Arthropoda</taxon>
        <taxon>Chelicerata</taxon>
        <taxon>Arachnida</taxon>
        <taxon>Acari</taxon>
        <taxon>Parasitiformes</taxon>
        <taxon>Ixodida</taxon>
        <taxon>Ixodoidea</taxon>
        <taxon>Ixodidae</taxon>
        <taxon>Rhipicephalinae</taxon>
        <taxon>Rhipicephalus</taxon>
        <taxon>Boophilus</taxon>
    </lineage>
</organism>
<evidence type="ECO:0000313" key="2">
    <source>
        <dbReference type="Proteomes" id="UP000821866"/>
    </source>
</evidence>
<proteinExistence type="predicted"/>
<comment type="caution">
    <text evidence="1">The sequence shown here is derived from an EMBL/GenBank/DDBJ whole genome shotgun (WGS) entry which is preliminary data.</text>
</comment>
<reference evidence="1" key="1">
    <citation type="journal article" date="2020" name="Cell">
        <title>Large-Scale Comparative Analyses of Tick Genomes Elucidate Their Genetic Diversity and Vector Capacities.</title>
        <authorList>
            <consortium name="Tick Genome and Microbiome Consortium (TIGMIC)"/>
            <person name="Jia N."/>
            <person name="Wang J."/>
            <person name="Shi W."/>
            <person name="Du L."/>
            <person name="Sun Y."/>
            <person name="Zhan W."/>
            <person name="Jiang J.F."/>
            <person name="Wang Q."/>
            <person name="Zhang B."/>
            <person name="Ji P."/>
            <person name="Bell-Sakyi L."/>
            <person name="Cui X.M."/>
            <person name="Yuan T.T."/>
            <person name="Jiang B.G."/>
            <person name="Yang W.F."/>
            <person name="Lam T.T."/>
            <person name="Chang Q.C."/>
            <person name="Ding S.J."/>
            <person name="Wang X.J."/>
            <person name="Zhu J.G."/>
            <person name="Ruan X.D."/>
            <person name="Zhao L."/>
            <person name="Wei J.T."/>
            <person name="Ye R.Z."/>
            <person name="Que T.C."/>
            <person name="Du C.H."/>
            <person name="Zhou Y.H."/>
            <person name="Cheng J.X."/>
            <person name="Dai P.F."/>
            <person name="Guo W.B."/>
            <person name="Han X.H."/>
            <person name="Huang E.J."/>
            <person name="Li L.F."/>
            <person name="Wei W."/>
            <person name="Gao Y.C."/>
            <person name="Liu J.Z."/>
            <person name="Shao H.Z."/>
            <person name="Wang X."/>
            <person name="Wang C.C."/>
            <person name="Yang T.C."/>
            <person name="Huo Q.B."/>
            <person name="Li W."/>
            <person name="Chen H.Y."/>
            <person name="Chen S.E."/>
            <person name="Zhou L.G."/>
            <person name="Ni X.B."/>
            <person name="Tian J.H."/>
            <person name="Sheng Y."/>
            <person name="Liu T."/>
            <person name="Pan Y.S."/>
            <person name="Xia L.Y."/>
            <person name="Li J."/>
            <person name="Zhao F."/>
            <person name="Cao W.C."/>
        </authorList>
    </citation>
    <scope>NUCLEOTIDE SEQUENCE</scope>
    <source>
        <strain evidence="1">Rmic-2018</strain>
    </source>
</reference>
<keyword evidence="2" id="KW-1185">Reference proteome</keyword>
<name>A0A9J6EPX3_RHIMP</name>
<evidence type="ECO:0000313" key="1">
    <source>
        <dbReference type="EMBL" id="KAH8036547.1"/>
    </source>
</evidence>
<dbReference type="EMBL" id="JABSTU010000002">
    <property type="protein sequence ID" value="KAH8036547.1"/>
    <property type="molecule type" value="Genomic_DNA"/>
</dbReference>